<evidence type="ECO:0000313" key="2">
    <source>
        <dbReference type="EMBL" id="MBW5482668.1"/>
    </source>
</evidence>
<reference evidence="2 3" key="1">
    <citation type="submission" date="2019-12" db="EMBL/GenBank/DDBJ databases">
        <title>Genome sequence of Streptomyces bambusae.</title>
        <authorList>
            <person name="Bansal K."/>
            <person name="Choksket S."/>
            <person name="Korpole S."/>
            <person name="Patil P.B."/>
        </authorList>
    </citation>
    <scope>NUCLEOTIDE SEQUENCE [LARGE SCALE GENOMIC DNA]</scope>
    <source>
        <strain evidence="2 3">SK60</strain>
    </source>
</reference>
<dbReference type="Proteomes" id="UP000812013">
    <property type="component" value="Unassembled WGS sequence"/>
</dbReference>
<dbReference type="RefSeq" id="WP_219667140.1">
    <property type="nucleotide sequence ID" value="NZ_WTFF01000068.1"/>
</dbReference>
<dbReference type="SUPFAM" id="SSF54593">
    <property type="entry name" value="Glyoxalase/Bleomycin resistance protein/Dihydroxybiphenyl dioxygenase"/>
    <property type="match status" value="1"/>
</dbReference>
<dbReference type="PROSITE" id="PS51819">
    <property type="entry name" value="VOC"/>
    <property type="match status" value="1"/>
</dbReference>
<proteinExistence type="predicted"/>
<dbReference type="InterPro" id="IPR029068">
    <property type="entry name" value="Glyas_Bleomycin-R_OHBP_Dase"/>
</dbReference>
<dbReference type="CDD" id="cd06587">
    <property type="entry name" value="VOC"/>
    <property type="match status" value="1"/>
</dbReference>
<dbReference type="EMBL" id="WTFF01000068">
    <property type="protein sequence ID" value="MBW5482668.1"/>
    <property type="molecule type" value="Genomic_DNA"/>
</dbReference>
<comment type="caution">
    <text evidence="2">The sequence shown here is derived from an EMBL/GenBank/DDBJ whole genome shotgun (WGS) entry which is preliminary data.</text>
</comment>
<evidence type="ECO:0000313" key="3">
    <source>
        <dbReference type="Proteomes" id="UP000812013"/>
    </source>
</evidence>
<protein>
    <submittedName>
        <fullName evidence="2">VOC family protein</fullName>
    </submittedName>
</protein>
<dbReference type="Gene3D" id="3.10.180.10">
    <property type="entry name" value="2,3-Dihydroxybiphenyl 1,2-Dioxygenase, domain 1"/>
    <property type="match status" value="1"/>
</dbReference>
<feature type="domain" description="VOC" evidence="1">
    <location>
        <begin position="6"/>
        <end position="128"/>
    </location>
</feature>
<dbReference type="Pfam" id="PF00903">
    <property type="entry name" value="Glyoxalase"/>
    <property type="match status" value="1"/>
</dbReference>
<organism evidence="2 3">
    <name type="scientific">Streptomyces bambusae</name>
    <dbReference type="NCBI Taxonomy" id="1550616"/>
    <lineage>
        <taxon>Bacteria</taxon>
        <taxon>Bacillati</taxon>
        <taxon>Actinomycetota</taxon>
        <taxon>Actinomycetes</taxon>
        <taxon>Kitasatosporales</taxon>
        <taxon>Streptomycetaceae</taxon>
        <taxon>Streptomyces</taxon>
    </lineage>
</organism>
<dbReference type="InterPro" id="IPR037523">
    <property type="entry name" value="VOC_core"/>
</dbReference>
<evidence type="ECO:0000259" key="1">
    <source>
        <dbReference type="PROSITE" id="PS51819"/>
    </source>
</evidence>
<accession>A0ABS6Z4H6</accession>
<sequence length="132" mass="14467">MPETRGIGHITLTVTDVKRSAEFYNRLFDTQTVLDVADEVGPFVAVASPVLVLGFRTHPTTNQADAFDPGRVGLDHVAFHVPDRAGLEAWESRLDEQEVAHSGIVEDQSGLHLNFKDPDNIALEFYLPAAQG</sequence>
<dbReference type="InterPro" id="IPR004360">
    <property type="entry name" value="Glyas_Fos-R_dOase_dom"/>
</dbReference>
<name>A0ABS6Z4H6_9ACTN</name>
<gene>
    <name evidence="2" type="ORF">GPJ59_12425</name>
</gene>
<keyword evidence="3" id="KW-1185">Reference proteome</keyword>